<dbReference type="SMART" id="SM00088">
    <property type="entry name" value="PINT"/>
    <property type="match status" value="1"/>
</dbReference>
<keyword evidence="5" id="KW-0736">Signalosome</keyword>
<dbReference type="InterPro" id="IPR019585">
    <property type="entry name" value="Rpn7/CSN1"/>
</dbReference>
<keyword evidence="4" id="KW-0963">Cytoplasm</keyword>
<gene>
    <name evidence="9" type="ORF">PBIL07802_LOCUS30435</name>
</gene>
<evidence type="ECO:0000256" key="5">
    <source>
        <dbReference type="ARBA" id="ARBA00022790"/>
    </source>
</evidence>
<name>A0A7S3GJA4_9EUKA</name>
<dbReference type="PROSITE" id="PS50250">
    <property type="entry name" value="PCI"/>
    <property type="match status" value="1"/>
</dbReference>
<evidence type="ECO:0000256" key="3">
    <source>
        <dbReference type="ARBA" id="ARBA00008793"/>
    </source>
</evidence>
<comment type="similarity">
    <text evidence="3">Belongs to the CSN1 family.</text>
</comment>
<dbReference type="InterPro" id="IPR000717">
    <property type="entry name" value="PCI_dom"/>
</dbReference>
<evidence type="ECO:0000256" key="2">
    <source>
        <dbReference type="ARBA" id="ARBA00004496"/>
    </source>
</evidence>
<sequence length="456" mass="50811">MATSSDTISIKRISEAYPLLVSVRRLLHIVSVSPDMKVEALIAADALLKKSRAVDMYTKMWDKYEAIMGGVGLHRDIDWIANQTAANKTDLGRLEQEVKRTKNNGVKEAVRLALCDIAKYYIDVDQADTAQSHYLRVRDYCLGVNQILTMCLDVAKSSFEMGNYPSALSFYTKGQAKLEGDEGIRHRLELYGGLSHLAAEDYRSAALCFLRISFNCASEWTEAATAADICVYAVVCALATFSRKDLREKILDSPSFREYSDEIPQLREAVELFHRAHYKEALAIVEGMKPMLGLDLYMRNHVANLYKKIRAKGVELFVKPYNFISIPDIATEFGVTAEEMHEEVVHMIENKQISAKVDDLENALVLEDVDDDLAVLEDVTDTIDGAAMRMKAGLVRLLLLRENFEFSEGKGLSVDDGGEQYVEDKTSKAAPSGIFVRQQSGAGMSMGEGRLTGGRQ</sequence>
<proteinExistence type="inferred from homology"/>
<dbReference type="InterPro" id="IPR011990">
    <property type="entry name" value="TPR-like_helical_dom_sf"/>
</dbReference>
<protein>
    <recommendedName>
        <fullName evidence="8">PCI domain-containing protein</fullName>
    </recommendedName>
</protein>
<evidence type="ECO:0000256" key="4">
    <source>
        <dbReference type="ARBA" id="ARBA00022490"/>
    </source>
</evidence>
<evidence type="ECO:0000256" key="6">
    <source>
        <dbReference type="ARBA" id="ARBA00023242"/>
    </source>
</evidence>
<dbReference type="GO" id="GO:0005737">
    <property type="term" value="C:cytoplasm"/>
    <property type="evidence" value="ECO:0007669"/>
    <property type="project" value="UniProtKB-SubCell"/>
</dbReference>
<dbReference type="Pfam" id="PF01399">
    <property type="entry name" value="PCI"/>
    <property type="match status" value="1"/>
</dbReference>
<dbReference type="InterPro" id="IPR036390">
    <property type="entry name" value="WH_DNA-bd_sf"/>
</dbReference>
<evidence type="ECO:0000256" key="1">
    <source>
        <dbReference type="ARBA" id="ARBA00004123"/>
    </source>
</evidence>
<dbReference type="GO" id="GO:0008180">
    <property type="term" value="C:COP9 signalosome"/>
    <property type="evidence" value="ECO:0007669"/>
    <property type="project" value="UniProtKB-KW"/>
</dbReference>
<feature type="domain" description="PCI" evidence="8">
    <location>
        <begin position="186"/>
        <end position="371"/>
    </location>
</feature>
<dbReference type="SUPFAM" id="SSF46785">
    <property type="entry name" value="Winged helix' DNA-binding domain"/>
    <property type="match status" value="1"/>
</dbReference>
<reference evidence="9" key="1">
    <citation type="submission" date="2021-01" db="EMBL/GenBank/DDBJ databases">
        <authorList>
            <person name="Corre E."/>
            <person name="Pelletier E."/>
            <person name="Niang G."/>
            <person name="Scheremetjew M."/>
            <person name="Finn R."/>
            <person name="Kale V."/>
            <person name="Holt S."/>
            <person name="Cochrane G."/>
            <person name="Meng A."/>
            <person name="Brown T."/>
            <person name="Cohen L."/>
        </authorList>
    </citation>
    <scope>NUCLEOTIDE SEQUENCE</scope>
    <source>
        <strain evidence="9">NIES-2562</strain>
    </source>
</reference>
<comment type="subcellular location">
    <subcellularLocation>
        <location evidence="2">Cytoplasm</location>
    </subcellularLocation>
    <subcellularLocation>
        <location evidence="1">Nucleus</location>
    </subcellularLocation>
</comment>
<organism evidence="9">
    <name type="scientific">Palpitomonas bilix</name>
    <dbReference type="NCBI Taxonomy" id="652834"/>
    <lineage>
        <taxon>Eukaryota</taxon>
        <taxon>Eukaryota incertae sedis</taxon>
    </lineage>
</organism>
<dbReference type="PANTHER" id="PTHR14145:SF2">
    <property type="entry name" value="COP9 SIGNALOSOME COMPLEX SUBUNIT 1"/>
    <property type="match status" value="1"/>
</dbReference>
<dbReference type="InterPro" id="IPR045135">
    <property type="entry name" value="Rpn7_N"/>
</dbReference>
<accession>A0A7S3GJA4</accession>
<feature type="region of interest" description="Disordered" evidence="7">
    <location>
        <begin position="432"/>
        <end position="456"/>
    </location>
</feature>
<dbReference type="Pfam" id="PF10602">
    <property type="entry name" value="RPN7"/>
    <property type="match status" value="1"/>
</dbReference>
<dbReference type="PANTHER" id="PTHR14145">
    <property type="entry name" value="26S PROTESOME SUBUNIT 6"/>
    <property type="match status" value="1"/>
</dbReference>
<evidence type="ECO:0000259" key="8">
    <source>
        <dbReference type="PROSITE" id="PS50250"/>
    </source>
</evidence>
<evidence type="ECO:0000256" key="7">
    <source>
        <dbReference type="SAM" id="MobiDB-lite"/>
    </source>
</evidence>
<dbReference type="Gene3D" id="1.25.40.570">
    <property type="match status" value="1"/>
</dbReference>
<dbReference type="SUPFAM" id="SSF48452">
    <property type="entry name" value="TPR-like"/>
    <property type="match status" value="1"/>
</dbReference>
<feature type="compositionally biased region" description="Gly residues" evidence="7">
    <location>
        <begin position="444"/>
        <end position="456"/>
    </location>
</feature>
<keyword evidence="6" id="KW-0539">Nucleus</keyword>
<dbReference type="EMBL" id="HBIB01046291">
    <property type="protein sequence ID" value="CAE0268088.1"/>
    <property type="molecule type" value="Transcribed_RNA"/>
</dbReference>
<evidence type="ECO:0000313" key="9">
    <source>
        <dbReference type="EMBL" id="CAE0268088.1"/>
    </source>
</evidence>
<dbReference type="AlphaFoldDB" id="A0A7S3GJA4"/>